<keyword evidence="2" id="KW-1185">Reference proteome</keyword>
<reference evidence="1 2" key="1">
    <citation type="journal article" date="2020" name="Genome Biol. Evol.">
        <title>A new high-quality draft genome assembly of the Chinese cordyceps Ophiocordyceps sinensis.</title>
        <authorList>
            <person name="Shu R."/>
            <person name="Zhang J."/>
            <person name="Meng Q."/>
            <person name="Zhang H."/>
            <person name="Zhou G."/>
            <person name="Li M."/>
            <person name="Wu P."/>
            <person name="Zhao Y."/>
            <person name="Chen C."/>
            <person name="Qin Q."/>
        </authorList>
    </citation>
    <scope>NUCLEOTIDE SEQUENCE [LARGE SCALE GENOMIC DNA]</scope>
    <source>
        <strain evidence="1 2">IOZ07</strain>
    </source>
</reference>
<dbReference type="Proteomes" id="UP000557566">
    <property type="component" value="Unassembled WGS sequence"/>
</dbReference>
<evidence type="ECO:0000313" key="1">
    <source>
        <dbReference type="EMBL" id="KAF4506393.1"/>
    </source>
</evidence>
<name>A0A8H4PMA2_9HYPO</name>
<protein>
    <submittedName>
        <fullName evidence="1">Uncharacterized protein</fullName>
    </submittedName>
</protein>
<proteinExistence type="predicted"/>
<comment type="caution">
    <text evidence="1">The sequence shown here is derived from an EMBL/GenBank/DDBJ whole genome shotgun (WGS) entry which is preliminary data.</text>
</comment>
<sequence>MDQPDFNQVASDLHSLAEQVTRCANLPIINEGRRFMEALQVVADGLTLLHQNAQASEARATANSQAVIANAQASLATQMQAMEGRLTARIDALDRKIITADKNLLARIQNSVTIAEKNLLARLQNSGIIHETVQLFRMGLAPWASSRTPTSAYSSGHRFYPEGEDSLATGAAIGDFPNTLLDLDVMTEHRCAPK</sequence>
<evidence type="ECO:0000313" key="2">
    <source>
        <dbReference type="Proteomes" id="UP000557566"/>
    </source>
</evidence>
<gene>
    <name evidence="1" type="ORF">G6O67_006483</name>
</gene>
<dbReference type="AlphaFoldDB" id="A0A8H4PMA2"/>
<accession>A0A8H4PMA2</accession>
<dbReference type="EMBL" id="JAAVMX010000007">
    <property type="protein sequence ID" value="KAF4506393.1"/>
    <property type="molecule type" value="Genomic_DNA"/>
</dbReference>
<organism evidence="1 2">
    <name type="scientific">Ophiocordyceps sinensis</name>
    <dbReference type="NCBI Taxonomy" id="72228"/>
    <lineage>
        <taxon>Eukaryota</taxon>
        <taxon>Fungi</taxon>
        <taxon>Dikarya</taxon>
        <taxon>Ascomycota</taxon>
        <taxon>Pezizomycotina</taxon>
        <taxon>Sordariomycetes</taxon>
        <taxon>Hypocreomycetidae</taxon>
        <taxon>Hypocreales</taxon>
        <taxon>Ophiocordycipitaceae</taxon>
        <taxon>Ophiocordyceps</taxon>
    </lineage>
</organism>
<dbReference type="OrthoDB" id="3641511at2759"/>